<name>A0A9W9DJZ4_9AGAR</name>
<comment type="caution">
    <text evidence="1">The sequence shown here is derived from an EMBL/GenBank/DDBJ whole genome shotgun (WGS) entry which is preliminary data.</text>
</comment>
<dbReference type="Gene3D" id="3.30.559.10">
    <property type="entry name" value="Chloramphenicol acetyltransferase-like domain"/>
    <property type="match status" value="1"/>
</dbReference>
<dbReference type="Proteomes" id="UP001150266">
    <property type="component" value="Unassembled WGS sequence"/>
</dbReference>
<dbReference type="InterPro" id="IPR023213">
    <property type="entry name" value="CAT-like_dom_sf"/>
</dbReference>
<dbReference type="OrthoDB" id="3252971at2759"/>
<gene>
    <name evidence="1" type="ORF">J3R30DRAFT_771387</name>
</gene>
<evidence type="ECO:0000313" key="2">
    <source>
        <dbReference type="Proteomes" id="UP001150266"/>
    </source>
</evidence>
<dbReference type="EMBL" id="JAOTPV010000018">
    <property type="protein sequence ID" value="KAJ4473171.1"/>
    <property type="molecule type" value="Genomic_DNA"/>
</dbReference>
<sequence length="490" mass="54785">MAGYTFSTSDGKTYKRNLHGFEALCNTYALHDFLLSLTGSIEVQLRDEDGTAVLKETLISLLRTAWIVLRHRVPAVALRTTYHPEDGSWTALYDVPTGSDDIDIWVDQTLVWRETKIDCLEHDLDEKWEFTHGEYPLRLIVSPIEISAGRYMISLSGPHGMFDGRMSMILLNELVGFLNDQISKTQRLDVTASRWGEETARLASTGAVLTGLDMDSVPEPVAPLENEIFAPFLPPSVENKVRTHNVTLRLVVFDDARTSALRRKCREHHTTVTVVVDAIFALAHTETVLANAAVIGGAHYASTIEAYTKATHWFMPLSCKDQRSSWPSSSSIDHPKGTTLFGVDGYFLQTKMDTIRKAIGFSVDKKSFKPCDDEFFWGSVIPDMAAAHAAPRKDLAAYVQREREKQAICQSFHPSLMMDRVPIASSIGYIEGLGLFTKYTSSSSTFVKFDGKLNCSLLAAAEWNSPSEMDRIESSLRKWFDIMVGIKQLP</sequence>
<reference evidence="1" key="1">
    <citation type="submission" date="2022-08" db="EMBL/GenBank/DDBJ databases">
        <title>A Global Phylogenomic Analysis of the Shiitake Genus Lentinula.</title>
        <authorList>
            <consortium name="DOE Joint Genome Institute"/>
            <person name="Sierra-Patev S."/>
            <person name="Min B."/>
            <person name="Naranjo-Ortiz M."/>
            <person name="Looney B."/>
            <person name="Konkel Z."/>
            <person name="Slot J.C."/>
            <person name="Sakamoto Y."/>
            <person name="Steenwyk J.L."/>
            <person name="Rokas A."/>
            <person name="Carro J."/>
            <person name="Camarero S."/>
            <person name="Ferreira P."/>
            <person name="Molpeceres G."/>
            <person name="Ruiz-Duenas F.J."/>
            <person name="Serrano A."/>
            <person name="Henrissat B."/>
            <person name="Drula E."/>
            <person name="Hughes K.W."/>
            <person name="Mata J.L."/>
            <person name="Ishikawa N.K."/>
            <person name="Vargas-Isla R."/>
            <person name="Ushijima S."/>
            <person name="Smith C.A."/>
            <person name="Ahrendt S."/>
            <person name="Andreopoulos W."/>
            <person name="He G."/>
            <person name="Labutti K."/>
            <person name="Lipzen A."/>
            <person name="Ng V."/>
            <person name="Riley R."/>
            <person name="Sandor L."/>
            <person name="Barry K."/>
            <person name="Martinez A.T."/>
            <person name="Xiao Y."/>
            <person name="Gibbons J.G."/>
            <person name="Terashima K."/>
            <person name="Grigoriev I.V."/>
            <person name="Hibbett D.S."/>
        </authorList>
    </citation>
    <scope>NUCLEOTIDE SEQUENCE</scope>
    <source>
        <strain evidence="1">JLM2183</strain>
    </source>
</reference>
<evidence type="ECO:0000313" key="1">
    <source>
        <dbReference type="EMBL" id="KAJ4473171.1"/>
    </source>
</evidence>
<dbReference type="AlphaFoldDB" id="A0A9W9DJZ4"/>
<proteinExistence type="predicted"/>
<keyword evidence="2" id="KW-1185">Reference proteome</keyword>
<accession>A0A9W9DJZ4</accession>
<dbReference type="PANTHER" id="PTHR42034">
    <property type="entry name" value="CHROMOSOME 7, WHOLE GENOME SHOTGUN SEQUENCE-RELATED"/>
    <property type="match status" value="1"/>
</dbReference>
<organism evidence="1 2">
    <name type="scientific">Lentinula aciculospora</name>
    <dbReference type="NCBI Taxonomy" id="153920"/>
    <lineage>
        <taxon>Eukaryota</taxon>
        <taxon>Fungi</taxon>
        <taxon>Dikarya</taxon>
        <taxon>Basidiomycota</taxon>
        <taxon>Agaricomycotina</taxon>
        <taxon>Agaricomycetes</taxon>
        <taxon>Agaricomycetidae</taxon>
        <taxon>Agaricales</taxon>
        <taxon>Marasmiineae</taxon>
        <taxon>Omphalotaceae</taxon>
        <taxon>Lentinula</taxon>
    </lineage>
</organism>
<dbReference type="PANTHER" id="PTHR42034:SF1">
    <property type="entry name" value="CONDENSATION DOMAIN-CONTAINING PROTEIN"/>
    <property type="match status" value="1"/>
</dbReference>
<protein>
    <submittedName>
        <fullName evidence="1">Uncharacterized protein</fullName>
    </submittedName>
</protein>